<proteinExistence type="predicted"/>
<evidence type="ECO:0000313" key="2">
    <source>
        <dbReference type="EMBL" id="PZA16396.1"/>
    </source>
</evidence>
<keyword evidence="1" id="KW-0472">Membrane</keyword>
<gene>
    <name evidence="2" type="ORF">DNK49_12130</name>
</gene>
<dbReference type="Proteomes" id="UP000248259">
    <property type="component" value="Unassembled WGS sequence"/>
</dbReference>
<reference evidence="2 3" key="1">
    <citation type="submission" date="2018-06" db="EMBL/GenBank/DDBJ databases">
        <title>Azoarcus communis strain SWub3 genome.</title>
        <authorList>
            <person name="Zorraquino Salvo V."/>
            <person name="Toubiana D."/>
            <person name="Blumwald E."/>
        </authorList>
    </citation>
    <scope>NUCLEOTIDE SEQUENCE [LARGE SCALE GENOMIC DNA]</scope>
    <source>
        <strain evidence="2 3">SWub3</strain>
    </source>
</reference>
<dbReference type="OrthoDB" id="7066136at2"/>
<organism evidence="2 3">
    <name type="scientific">Parazoarcus communis SWub3 = DSM 12120</name>
    <dbReference type="NCBI Taxonomy" id="1121029"/>
    <lineage>
        <taxon>Bacteria</taxon>
        <taxon>Pseudomonadati</taxon>
        <taxon>Pseudomonadota</taxon>
        <taxon>Betaproteobacteria</taxon>
        <taxon>Rhodocyclales</taxon>
        <taxon>Zoogloeaceae</taxon>
        <taxon>Parazoarcus</taxon>
    </lineage>
</organism>
<feature type="transmembrane region" description="Helical" evidence="1">
    <location>
        <begin position="12"/>
        <end position="30"/>
    </location>
</feature>
<keyword evidence="1" id="KW-1133">Transmembrane helix</keyword>
<sequence>MMRKGLAGQRLVAVFLVGIVLFNFPFLSLFDRDLQVFGLPLLHVGVFVAWCGVIALMAWIAERGSR</sequence>
<evidence type="ECO:0000313" key="3">
    <source>
        <dbReference type="Proteomes" id="UP000248259"/>
    </source>
</evidence>
<evidence type="ECO:0000256" key="1">
    <source>
        <dbReference type="SAM" id="Phobius"/>
    </source>
</evidence>
<comment type="caution">
    <text evidence="2">The sequence shown here is derived from an EMBL/GenBank/DDBJ whole genome shotgun (WGS) entry which is preliminary data.</text>
</comment>
<keyword evidence="3" id="KW-1185">Reference proteome</keyword>
<feature type="transmembrane region" description="Helical" evidence="1">
    <location>
        <begin position="36"/>
        <end position="61"/>
    </location>
</feature>
<dbReference type="EMBL" id="QKOE01000007">
    <property type="protein sequence ID" value="PZA16396.1"/>
    <property type="molecule type" value="Genomic_DNA"/>
</dbReference>
<accession>A0A323UYU6</accession>
<evidence type="ECO:0008006" key="4">
    <source>
        <dbReference type="Google" id="ProtNLM"/>
    </source>
</evidence>
<name>A0A323UYU6_9RHOO</name>
<dbReference type="AlphaFoldDB" id="A0A323UYU6"/>
<keyword evidence="1" id="KW-0812">Transmembrane</keyword>
<protein>
    <recommendedName>
        <fullName evidence="4">DUF3311 domain-containing protein</fullName>
    </recommendedName>
</protein>